<keyword evidence="5 16" id="KW-0963">Cytoplasm</keyword>
<sequence length="680" mass="77649">MEKKDFKRTLVTAALPYANGGVHIGHLAGVYVPADIYVRYLRLRGRDVLFICGSDEHGVPITIRAKKEGITPQDVCDRYHKLIKESFEKFGISFSIYSRTTSDVHAKTATEFFEKLYEKGEFIEQESEQYFDEEAKTFLADRYIKGECPHCGNADAYGDQCEKCGKDLSPTELINPHSTISGSKPVLRTTKHWYLPLDKAQPWLEKWILADHSDWRSNVVGQCKSWFDMGLKPRAVTRDLDWGIPVPVEGAEGKVMYVWFDAPIGYISNTRELLPNDWEKWWKSQDTRLVHFIGKDNIVFHCIVFPAMLKAEGSYILPDNVPANEFLNLEDDKISTSRNWAVWLHEYVEEFPGKQDVLRYVLTANAPETKDNNFTWKDFQARNNNELVAVYGNFVNRALVLTQKYFGGKVPPCGELTEQDKEIIAEFRDVKTKVEELLEKFRFRDAQKEAMNLARIGNKYLADSEPWKVFKTDPKRVETILNLSLQLVANLAIAFEPFLPFSSEKLRSMINMPDLKWDNLGQTDLLVAGHELNKPELLFEKIEDEVVEAQIKKLEETKKANEAANYKAAPIRTDVDIEEFSKMDLRVGTVLECEKVPKADKLLRFLIDDGLEKRQILSGIAKYYKPEELLGKQVVFIANLPARKLRGLDSQGMILSAVNNDGSLSVITVDRPVKPGSEVG</sequence>
<evidence type="ECO:0000256" key="6">
    <source>
        <dbReference type="ARBA" id="ARBA00022555"/>
    </source>
</evidence>
<dbReference type="SUPFAM" id="SSF57770">
    <property type="entry name" value="Methionyl-tRNA synthetase (MetRS), Zn-domain"/>
    <property type="match status" value="1"/>
</dbReference>
<dbReference type="InterPro" id="IPR041872">
    <property type="entry name" value="Anticodon_Met"/>
</dbReference>
<evidence type="ECO:0000256" key="3">
    <source>
        <dbReference type="ARBA" id="ARBA00008258"/>
    </source>
</evidence>
<dbReference type="NCBIfam" id="TIGR00398">
    <property type="entry name" value="metG"/>
    <property type="match status" value="1"/>
</dbReference>
<dbReference type="InterPro" id="IPR029038">
    <property type="entry name" value="MetRS_Zn"/>
</dbReference>
<evidence type="ECO:0000256" key="4">
    <source>
        <dbReference type="ARBA" id="ARBA00011738"/>
    </source>
</evidence>
<organism evidence="18 19">
    <name type="scientific">Alloprevotella rava F0323</name>
    <dbReference type="NCBI Taxonomy" id="679199"/>
    <lineage>
        <taxon>Bacteria</taxon>
        <taxon>Pseudomonadati</taxon>
        <taxon>Bacteroidota</taxon>
        <taxon>Bacteroidia</taxon>
        <taxon>Bacteroidales</taxon>
        <taxon>Prevotellaceae</taxon>
        <taxon>Alloprevotella</taxon>
    </lineage>
</organism>
<dbReference type="FunFam" id="2.20.28.20:FF:000001">
    <property type="entry name" value="Methionine--tRNA ligase"/>
    <property type="match status" value="1"/>
</dbReference>
<evidence type="ECO:0000256" key="14">
    <source>
        <dbReference type="ARBA" id="ARBA00023146"/>
    </source>
</evidence>
<dbReference type="HOGENOM" id="CLU_009710_1_2_10"/>
<comment type="subcellular location">
    <subcellularLocation>
        <location evidence="2 16">Cytoplasm</location>
    </subcellularLocation>
</comment>
<keyword evidence="19" id="KW-1185">Reference proteome</keyword>
<evidence type="ECO:0000256" key="8">
    <source>
        <dbReference type="ARBA" id="ARBA00022723"/>
    </source>
</evidence>
<evidence type="ECO:0000256" key="7">
    <source>
        <dbReference type="ARBA" id="ARBA00022598"/>
    </source>
</evidence>
<dbReference type="Gene3D" id="2.20.28.20">
    <property type="entry name" value="Methionyl-tRNA synthetase, Zn-domain"/>
    <property type="match status" value="1"/>
</dbReference>
<dbReference type="EMBL" id="ACZK01000023">
    <property type="protein sequence ID" value="EHG22510.1"/>
    <property type="molecule type" value="Genomic_DNA"/>
</dbReference>
<feature type="binding site" evidence="16">
    <location>
        <position position="151"/>
    </location>
    <ligand>
        <name>Zn(2+)</name>
        <dbReference type="ChEBI" id="CHEBI:29105"/>
    </ligand>
</feature>
<evidence type="ECO:0000256" key="1">
    <source>
        <dbReference type="ARBA" id="ARBA00003314"/>
    </source>
</evidence>
<dbReference type="InterPro" id="IPR002547">
    <property type="entry name" value="tRNA-bd_dom"/>
</dbReference>
<proteinExistence type="inferred from homology"/>
<keyword evidence="10 16" id="KW-0862">Zinc</keyword>
<comment type="cofactor">
    <cofactor evidence="16">
        <name>Zn(2+)</name>
        <dbReference type="ChEBI" id="CHEBI:29105"/>
    </cofactor>
    <text evidence="16">Binds 1 zinc ion per subunit.</text>
</comment>
<dbReference type="GO" id="GO:0005524">
    <property type="term" value="F:ATP binding"/>
    <property type="evidence" value="ECO:0007669"/>
    <property type="project" value="UniProtKB-UniRule"/>
</dbReference>
<dbReference type="InterPro" id="IPR004495">
    <property type="entry name" value="Met-tRNA-synth_bsu_C"/>
</dbReference>
<comment type="catalytic activity">
    <reaction evidence="15 16">
        <text>tRNA(Met) + L-methionine + ATP = L-methionyl-tRNA(Met) + AMP + diphosphate</text>
        <dbReference type="Rhea" id="RHEA:13481"/>
        <dbReference type="Rhea" id="RHEA-COMP:9667"/>
        <dbReference type="Rhea" id="RHEA-COMP:9698"/>
        <dbReference type="ChEBI" id="CHEBI:30616"/>
        <dbReference type="ChEBI" id="CHEBI:33019"/>
        <dbReference type="ChEBI" id="CHEBI:57844"/>
        <dbReference type="ChEBI" id="CHEBI:78442"/>
        <dbReference type="ChEBI" id="CHEBI:78530"/>
        <dbReference type="ChEBI" id="CHEBI:456215"/>
        <dbReference type="EC" id="6.1.1.10"/>
    </reaction>
</comment>
<keyword evidence="8 16" id="KW-0479">Metal-binding</keyword>
<evidence type="ECO:0000256" key="2">
    <source>
        <dbReference type="ARBA" id="ARBA00004496"/>
    </source>
</evidence>
<dbReference type="NCBIfam" id="NF001100">
    <property type="entry name" value="PRK00133.1"/>
    <property type="match status" value="1"/>
</dbReference>
<dbReference type="Pfam" id="PF09334">
    <property type="entry name" value="tRNA-synt_1g"/>
    <property type="match status" value="1"/>
</dbReference>
<evidence type="ECO:0000313" key="18">
    <source>
        <dbReference type="EMBL" id="EHG22510.1"/>
    </source>
</evidence>
<evidence type="ECO:0000256" key="5">
    <source>
        <dbReference type="ARBA" id="ARBA00022490"/>
    </source>
</evidence>
<dbReference type="RefSeq" id="WP_009347791.1">
    <property type="nucleotide sequence ID" value="NZ_JH376831.1"/>
</dbReference>
<reference evidence="18 19" key="1">
    <citation type="submission" date="2011-08" db="EMBL/GenBank/DDBJ databases">
        <title>The Genome Sequence of Prevotella sp. oral taxon 302 str. F0323.</title>
        <authorList>
            <consortium name="The Broad Institute Genome Sequencing Platform"/>
            <person name="Earl A."/>
            <person name="Ward D."/>
            <person name="Feldgarden M."/>
            <person name="Gevers D."/>
            <person name="Izard J."/>
            <person name="Blanton J.M."/>
            <person name="Baranova O.V."/>
            <person name="Tanner A.C."/>
            <person name="Dewhirst F.E."/>
            <person name="Young S.K."/>
            <person name="Zeng Q."/>
            <person name="Gargeya S."/>
            <person name="Fitzgerald M."/>
            <person name="Haas B."/>
            <person name="Abouelleil A."/>
            <person name="Alvarado L."/>
            <person name="Arachchi H.M."/>
            <person name="Berlin A."/>
            <person name="Brown A."/>
            <person name="Chapman S.B."/>
            <person name="Chen Z."/>
            <person name="Dunbar C."/>
            <person name="Freedman E."/>
            <person name="Gearin G."/>
            <person name="Gellesch M."/>
            <person name="Goldberg J."/>
            <person name="Griggs A."/>
            <person name="Gujja S."/>
            <person name="Heiman D."/>
            <person name="Howarth C."/>
            <person name="Larson L."/>
            <person name="Lui A."/>
            <person name="MacDonald P.J.P."/>
            <person name="Montmayeur A."/>
            <person name="Murphy C."/>
            <person name="Neiman D."/>
            <person name="Pearson M."/>
            <person name="Priest M."/>
            <person name="Roberts A."/>
            <person name="Saif S."/>
            <person name="Shea T."/>
            <person name="Shenoy N."/>
            <person name="Sisk P."/>
            <person name="Stolte C."/>
            <person name="Sykes S."/>
            <person name="Wortman J."/>
            <person name="Nusbaum C."/>
            <person name="Birren B."/>
        </authorList>
    </citation>
    <scope>NUCLEOTIDE SEQUENCE [LARGE SCALE GENOMIC DNA]</scope>
    <source>
        <strain evidence="18 19">F0323</strain>
    </source>
</reference>
<evidence type="ECO:0000256" key="11">
    <source>
        <dbReference type="ARBA" id="ARBA00022840"/>
    </source>
</evidence>
<feature type="domain" description="TRNA-binding" evidence="17">
    <location>
        <begin position="579"/>
        <end position="680"/>
    </location>
</feature>
<comment type="function">
    <text evidence="1 16">Is required not only for elongation of protein synthesis but also for the initiation of all mRNA translation through initiator tRNA(fMet) aminoacylation.</text>
</comment>
<keyword evidence="9 16" id="KW-0547">Nucleotide-binding</keyword>
<dbReference type="FunFam" id="1.10.730.10:FF:000030">
    <property type="entry name" value="Methionine--tRNA ligase"/>
    <property type="match status" value="1"/>
</dbReference>
<dbReference type="PRINTS" id="PR01041">
    <property type="entry name" value="TRNASYNTHMET"/>
</dbReference>
<feature type="short sequence motif" description="'HIGH' region" evidence="16">
    <location>
        <begin position="16"/>
        <end position="26"/>
    </location>
</feature>
<dbReference type="SUPFAM" id="SSF47323">
    <property type="entry name" value="Anticodon-binding domain of a subclass of class I aminoacyl-tRNA synthetases"/>
    <property type="match status" value="1"/>
</dbReference>
<evidence type="ECO:0000256" key="10">
    <source>
        <dbReference type="ARBA" id="ARBA00022833"/>
    </source>
</evidence>
<keyword evidence="7 16" id="KW-0436">Ligase</keyword>
<dbReference type="Gene3D" id="3.40.50.620">
    <property type="entry name" value="HUPs"/>
    <property type="match status" value="1"/>
</dbReference>
<keyword evidence="13 16" id="KW-0648">Protein biosynthesis</keyword>
<evidence type="ECO:0000256" key="9">
    <source>
        <dbReference type="ARBA" id="ARBA00022741"/>
    </source>
</evidence>
<accession>G5GCL4</accession>
<comment type="caution">
    <text evidence="18">The sequence shown here is derived from an EMBL/GenBank/DDBJ whole genome shotgun (WGS) entry which is preliminary data.</text>
</comment>
<dbReference type="Pfam" id="PF19303">
    <property type="entry name" value="Anticodon_3"/>
    <property type="match status" value="1"/>
</dbReference>
<dbReference type="PANTHER" id="PTHR45765:SF1">
    <property type="entry name" value="METHIONINE--TRNA LIGASE, CYTOPLASMIC"/>
    <property type="match status" value="1"/>
</dbReference>
<dbReference type="CDD" id="cd00814">
    <property type="entry name" value="MetRS_core"/>
    <property type="match status" value="1"/>
</dbReference>
<dbReference type="InterPro" id="IPR033911">
    <property type="entry name" value="MetRS_core"/>
</dbReference>
<dbReference type="SUPFAM" id="SSF52374">
    <property type="entry name" value="Nucleotidylyl transferase"/>
    <property type="match status" value="1"/>
</dbReference>
<gene>
    <name evidence="16" type="primary">metG</name>
    <name evidence="18" type="ORF">HMPREF9332_01315</name>
</gene>
<comment type="subunit">
    <text evidence="4 16">Homodimer.</text>
</comment>
<name>G5GCL4_9BACT</name>
<dbReference type="PATRIC" id="fig|679199.3.peg.1453"/>
<dbReference type="Proteomes" id="UP000015993">
    <property type="component" value="Unassembled WGS sequence"/>
</dbReference>
<evidence type="ECO:0000259" key="17">
    <source>
        <dbReference type="PROSITE" id="PS50886"/>
    </source>
</evidence>
<dbReference type="Pfam" id="PF01588">
    <property type="entry name" value="tRNA_bind"/>
    <property type="match status" value="1"/>
</dbReference>
<keyword evidence="12 16" id="KW-0694">RNA-binding</keyword>
<dbReference type="PANTHER" id="PTHR45765">
    <property type="entry name" value="METHIONINE--TRNA LIGASE"/>
    <property type="match status" value="1"/>
</dbReference>
<dbReference type="FunFam" id="2.40.50.140:FF:000042">
    <property type="entry name" value="Methionine--tRNA ligase"/>
    <property type="match status" value="1"/>
</dbReference>
<dbReference type="InterPro" id="IPR009080">
    <property type="entry name" value="tRNAsynth_Ia_anticodon-bd"/>
</dbReference>
<dbReference type="AlphaFoldDB" id="G5GCL4"/>
<keyword evidence="6 16" id="KW-0820">tRNA-binding</keyword>
<feature type="binding site" evidence="16">
    <location>
        <position position="336"/>
    </location>
    <ligand>
        <name>ATP</name>
        <dbReference type="ChEBI" id="CHEBI:30616"/>
    </ligand>
</feature>
<evidence type="ECO:0000256" key="15">
    <source>
        <dbReference type="ARBA" id="ARBA00047364"/>
    </source>
</evidence>
<dbReference type="HAMAP" id="MF_00098">
    <property type="entry name" value="Met_tRNA_synth_type1"/>
    <property type="match status" value="1"/>
</dbReference>
<dbReference type="InterPro" id="IPR015413">
    <property type="entry name" value="Methionyl/Leucyl_tRNA_Synth"/>
</dbReference>
<dbReference type="CDD" id="cd07957">
    <property type="entry name" value="Anticodon_Ia_Met"/>
    <property type="match status" value="1"/>
</dbReference>
<dbReference type="SUPFAM" id="SSF50249">
    <property type="entry name" value="Nucleic acid-binding proteins"/>
    <property type="match status" value="1"/>
</dbReference>
<feature type="binding site" evidence="16">
    <location>
        <position position="161"/>
    </location>
    <ligand>
        <name>Zn(2+)</name>
        <dbReference type="ChEBI" id="CHEBI:29105"/>
    </ligand>
</feature>
<dbReference type="InterPro" id="IPR014758">
    <property type="entry name" value="Met-tRNA_synth"/>
</dbReference>
<dbReference type="NCBIfam" id="TIGR00399">
    <property type="entry name" value="metG_C_term"/>
    <property type="match status" value="1"/>
</dbReference>
<dbReference type="InterPro" id="IPR023458">
    <property type="entry name" value="Met-tRNA_ligase_1"/>
</dbReference>
<evidence type="ECO:0000256" key="13">
    <source>
        <dbReference type="ARBA" id="ARBA00022917"/>
    </source>
</evidence>
<evidence type="ECO:0000256" key="16">
    <source>
        <dbReference type="HAMAP-Rule" id="MF_00098"/>
    </source>
</evidence>
<dbReference type="InterPro" id="IPR001412">
    <property type="entry name" value="aa-tRNA-synth_I_CS"/>
</dbReference>
<comment type="similarity">
    <text evidence="3 16">Belongs to the class-I aminoacyl-tRNA synthetase family. MetG type 1 subfamily.</text>
</comment>
<dbReference type="Gene3D" id="2.40.50.140">
    <property type="entry name" value="Nucleic acid-binding proteins"/>
    <property type="match status" value="1"/>
</dbReference>
<dbReference type="InterPro" id="IPR014729">
    <property type="entry name" value="Rossmann-like_a/b/a_fold"/>
</dbReference>
<dbReference type="PROSITE" id="PS50886">
    <property type="entry name" value="TRBD"/>
    <property type="match status" value="1"/>
</dbReference>
<dbReference type="Gene3D" id="1.10.730.10">
    <property type="entry name" value="Isoleucyl-tRNA Synthetase, Domain 1"/>
    <property type="match status" value="1"/>
</dbReference>
<dbReference type="GO" id="GO:0006431">
    <property type="term" value="P:methionyl-tRNA aminoacylation"/>
    <property type="evidence" value="ECO:0007669"/>
    <property type="project" value="UniProtKB-UniRule"/>
</dbReference>
<dbReference type="GO" id="GO:0046872">
    <property type="term" value="F:metal ion binding"/>
    <property type="evidence" value="ECO:0007669"/>
    <property type="project" value="UniProtKB-KW"/>
</dbReference>
<dbReference type="STRING" id="679199.HMPREF9332_01315"/>
<evidence type="ECO:0000256" key="12">
    <source>
        <dbReference type="ARBA" id="ARBA00022884"/>
    </source>
</evidence>
<dbReference type="InterPro" id="IPR012340">
    <property type="entry name" value="NA-bd_OB-fold"/>
</dbReference>
<feature type="short sequence motif" description="'KMSKS' region" evidence="16">
    <location>
        <begin position="333"/>
        <end position="337"/>
    </location>
</feature>
<dbReference type="CDD" id="cd02800">
    <property type="entry name" value="tRNA_bind_EcMetRS_like"/>
    <property type="match status" value="1"/>
</dbReference>
<dbReference type="EC" id="6.1.1.10" evidence="16"/>
<dbReference type="eggNOG" id="COG0073">
    <property type="taxonomic scope" value="Bacteria"/>
</dbReference>
<protein>
    <recommendedName>
        <fullName evidence="16">Methionine--tRNA ligase</fullName>
        <ecNumber evidence="16">6.1.1.10</ecNumber>
    </recommendedName>
    <alternativeName>
        <fullName evidence="16">Methionyl-tRNA synthetase</fullName>
        <shortName evidence="16">MetRS</shortName>
    </alternativeName>
</protein>
<keyword evidence="11 16" id="KW-0067">ATP-binding</keyword>
<dbReference type="OrthoDB" id="9810191at2"/>
<keyword evidence="14 16" id="KW-0030">Aminoacyl-tRNA synthetase</keyword>
<feature type="binding site" evidence="16">
    <location>
        <position position="148"/>
    </location>
    <ligand>
        <name>Zn(2+)</name>
        <dbReference type="ChEBI" id="CHEBI:29105"/>
    </ligand>
</feature>
<feature type="binding site" evidence="16">
    <location>
        <position position="164"/>
    </location>
    <ligand>
        <name>Zn(2+)</name>
        <dbReference type="ChEBI" id="CHEBI:29105"/>
    </ligand>
</feature>
<dbReference type="eggNOG" id="COG0143">
    <property type="taxonomic scope" value="Bacteria"/>
</dbReference>
<dbReference type="PROSITE" id="PS00178">
    <property type="entry name" value="AA_TRNA_LIGASE_I"/>
    <property type="match status" value="1"/>
</dbReference>
<evidence type="ECO:0000313" key="19">
    <source>
        <dbReference type="Proteomes" id="UP000015993"/>
    </source>
</evidence>
<dbReference type="GO" id="GO:0000049">
    <property type="term" value="F:tRNA binding"/>
    <property type="evidence" value="ECO:0007669"/>
    <property type="project" value="UniProtKB-UniRule"/>
</dbReference>
<dbReference type="GO" id="GO:0005829">
    <property type="term" value="C:cytosol"/>
    <property type="evidence" value="ECO:0007669"/>
    <property type="project" value="TreeGrafter"/>
</dbReference>
<dbReference type="GO" id="GO:0004825">
    <property type="term" value="F:methionine-tRNA ligase activity"/>
    <property type="evidence" value="ECO:0007669"/>
    <property type="project" value="UniProtKB-UniRule"/>
</dbReference>